<name>A0AAD0M621_PSEAV</name>
<reference evidence="1 2" key="1">
    <citation type="journal article" date="2011" name="PLoS Pathog.">
        <title>Dynamic evolution of pathogenicity revealed by sequencing and comparative genomics of 19 Pseudomonas syringae isolates.</title>
        <authorList>
            <person name="Baltrus D.A."/>
            <person name="Nishimura M.T."/>
            <person name="Romanchuk A."/>
            <person name="Chang J.H."/>
            <person name="Mukhtar M.S."/>
            <person name="Cherkis K."/>
            <person name="Roach J."/>
            <person name="Grant S.R."/>
            <person name="Jones C.D."/>
            <person name="Dangl J.L."/>
        </authorList>
    </citation>
    <scope>NUCLEOTIDE SEQUENCE [LARGE SCALE GENOMIC DNA]</scope>
    <source>
        <strain evidence="1 2">M301315</strain>
    </source>
</reference>
<dbReference type="EMBL" id="CP031226">
    <property type="protein sequence ID" value="AXH59511.1"/>
    <property type="molecule type" value="Genomic_DNA"/>
</dbReference>
<proteinExistence type="predicted"/>
<keyword evidence="1" id="KW-0614">Plasmid</keyword>
<protein>
    <submittedName>
        <fullName evidence="1">Uncharacterized protein</fullName>
    </submittedName>
</protein>
<sequence length="156" mass="17693">MGLDDEDERLLWEYVAAVPKRDHTSVTHDAIKLLELHAETNPVLVQGWSLTATIDDIYVKPAKGVFAKMTSKPLVFEESSTLSFVCYDTERLLKDITEHTQVDCFNLWRDRLRTVLREDGVNWNPPVSTDITVKIELKSTPLLPGRPPQDTSDSAK</sequence>
<evidence type="ECO:0000313" key="2">
    <source>
        <dbReference type="Proteomes" id="UP000006426"/>
    </source>
</evidence>
<geneLocation type="plasmid" evidence="2">
    <name>pmppla107</name>
</geneLocation>
<gene>
    <name evidence="1" type="ORF">PLA107_030250</name>
</gene>
<evidence type="ECO:0000313" key="1">
    <source>
        <dbReference type="EMBL" id="AXH59511.1"/>
    </source>
</evidence>
<dbReference type="Proteomes" id="UP000006426">
    <property type="component" value="Plasmid pmppla107"/>
</dbReference>
<accession>A0AAD0M621</accession>
<organism evidence="1 2">
    <name type="scientific">Pseudomonas amygdali pv. lachrymans str. M301315</name>
    <dbReference type="NCBI Taxonomy" id="629260"/>
    <lineage>
        <taxon>Bacteria</taxon>
        <taxon>Pseudomonadati</taxon>
        <taxon>Pseudomonadota</taxon>
        <taxon>Gammaproteobacteria</taxon>
        <taxon>Pseudomonadales</taxon>
        <taxon>Pseudomonadaceae</taxon>
        <taxon>Pseudomonas</taxon>
        <taxon>Pseudomonas amygdali</taxon>
    </lineage>
</organism>
<dbReference type="AlphaFoldDB" id="A0AAD0M621"/>